<gene>
    <name evidence="2" type="ORF">K450DRAFT_202786</name>
</gene>
<dbReference type="RefSeq" id="XP_051440520.1">
    <property type="nucleotide sequence ID" value="XM_051584700.1"/>
</dbReference>
<name>A0AAD5E2Z6_UMBRA</name>
<dbReference type="AlphaFoldDB" id="A0AAD5E2Z6"/>
<evidence type="ECO:0000259" key="1">
    <source>
        <dbReference type="Pfam" id="PF01266"/>
    </source>
</evidence>
<dbReference type="InterPro" id="IPR006076">
    <property type="entry name" value="FAD-dep_OxRdtase"/>
</dbReference>
<accession>A0AAD5E2Z6</accession>
<dbReference type="PANTHER" id="PTHR13847:SF260">
    <property type="entry name" value="FAD DEPENDENT OXIDOREDUCTASE DOMAIN-CONTAINING PROTEIN"/>
    <property type="match status" value="1"/>
</dbReference>
<dbReference type="GO" id="GO:0005737">
    <property type="term" value="C:cytoplasm"/>
    <property type="evidence" value="ECO:0007669"/>
    <property type="project" value="TreeGrafter"/>
</dbReference>
<reference evidence="2" key="2">
    <citation type="journal article" date="2022" name="Proc. Natl. Acad. Sci. U.S.A.">
        <title>Diploid-dominant life cycles characterize the early evolution of Fungi.</title>
        <authorList>
            <person name="Amses K.R."/>
            <person name="Simmons D.R."/>
            <person name="Longcore J.E."/>
            <person name="Mondo S.J."/>
            <person name="Seto K."/>
            <person name="Jeronimo G.H."/>
            <person name="Bonds A.E."/>
            <person name="Quandt C.A."/>
            <person name="Davis W.J."/>
            <person name="Chang Y."/>
            <person name="Federici B.A."/>
            <person name="Kuo A."/>
            <person name="LaButti K."/>
            <person name="Pangilinan J."/>
            <person name="Andreopoulos W."/>
            <person name="Tritt A."/>
            <person name="Riley R."/>
            <person name="Hundley H."/>
            <person name="Johnson J."/>
            <person name="Lipzen A."/>
            <person name="Barry K."/>
            <person name="Lang B.F."/>
            <person name="Cuomo C.A."/>
            <person name="Buchler N.E."/>
            <person name="Grigoriev I.V."/>
            <person name="Spatafora J.W."/>
            <person name="Stajich J.E."/>
            <person name="James T.Y."/>
        </authorList>
    </citation>
    <scope>NUCLEOTIDE SEQUENCE</scope>
    <source>
        <strain evidence="2">AG</strain>
    </source>
</reference>
<dbReference type="Gene3D" id="3.50.50.60">
    <property type="entry name" value="FAD/NAD(P)-binding domain"/>
    <property type="match status" value="1"/>
</dbReference>
<dbReference type="SUPFAM" id="SSF51905">
    <property type="entry name" value="FAD/NAD(P)-binding domain"/>
    <property type="match status" value="1"/>
</dbReference>
<reference evidence="2" key="1">
    <citation type="submission" date="2021-06" db="EMBL/GenBank/DDBJ databases">
        <authorList>
            <consortium name="DOE Joint Genome Institute"/>
            <person name="Mondo S.J."/>
            <person name="Amses K.R."/>
            <person name="Simmons D.R."/>
            <person name="Longcore J.E."/>
            <person name="Seto K."/>
            <person name="Alves G.H."/>
            <person name="Bonds A.E."/>
            <person name="Quandt C.A."/>
            <person name="Davis W.J."/>
            <person name="Chang Y."/>
            <person name="Letcher P.M."/>
            <person name="Powell M.J."/>
            <person name="Kuo A."/>
            <person name="Labutti K."/>
            <person name="Pangilinan J."/>
            <person name="Andreopoulos W."/>
            <person name="Tritt A."/>
            <person name="Riley R."/>
            <person name="Hundley H."/>
            <person name="Johnson J."/>
            <person name="Lipzen A."/>
            <person name="Barry K."/>
            <person name="Berbee M.L."/>
            <person name="Buchler N.E."/>
            <person name="Grigoriev I.V."/>
            <person name="Spatafora J.W."/>
            <person name="Stajich J.E."/>
            <person name="James T.Y."/>
        </authorList>
    </citation>
    <scope>NUCLEOTIDE SEQUENCE</scope>
    <source>
        <strain evidence="2">AG</strain>
    </source>
</reference>
<evidence type="ECO:0000313" key="2">
    <source>
        <dbReference type="EMBL" id="KAI8575516.1"/>
    </source>
</evidence>
<protein>
    <recommendedName>
        <fullName evidence="1">FAD dependent oxidoreductase domain-containing protein</fullName>
    </recommendedName>
</protein>
<keyword evidence="3" id="KW-1185">Reference proteome</keyword>
<comment type="caution">
    <text evidence="2">The sequence shown here is derived from an EMBL/GenBank/DDBJ whole genome shotgun (WGS) entry which is preliminary data.</text>
</comment>
<dbReference type="Pfam" id="PF01266">
    <property type="entry name" value="DAO"/>
    <property type="match status" value="1"/>
</dbReference>
<dbReference type="GeneID" id="75910050"/>
<proteinExistence type="predicted"/>
<evidence type="ECO:0000313" key="3">
    <source>
        <dbReference type="Proteomes" id="UP001206595"/>
    </source>
</evidence>
<dbReference type="Proteomes" id="UP001206595">
    <property type="component" value="Unassembled WGS sequence"/>
</dbReference>
<organism evidence="2 3">
    <name type="scientific">Umbelopsis ramanniana AG</name>
    <dbReference type="NCBI Taxonomy" id="1314678"/>
    <lineage>
        <taxon>Eukaryota</taxon>
        <taxon>Fungi</taxon>
        <taxon>Fungi incertae sedis</taxon>
        <taxon>Mucoromycota</taxon>
        <taxon>Mucoromycotina</taxon>
        <taxon>Umbelopsidomycetes</taxon>
        <taxon>Umbelopsidales</taxon>
        <taxon>Umbelopsidaceae</taxon>
        <taxon>Umbelopsis</taxon>
    </lineage>
</organism>
<dbReference type="PANTHER" id="PTHR13847">
    <property type="entry name" value="SARCOSINE DEHYDROGENASE-RELATED"/>
    <property type="match status" value="1"/>
</dbReference>
<feature type="domain" description="FAD dependent oxidoreductase" evidence="1">
    <location>
        <begin position="2"/>
        <end position="366"/>
    </location>
</feature>
<sequence>MSGLSTAYWLKKYDPNLNVVVIDARGISSGATGRNGGICLPGLNDSYQDTIDDFGYESAKKLLEFDYLTVDTMKQFVAEHCDTDKGLFDPEMTFLEEGGLILWSTTEQRDSGIQDAKALIASGLGDDVRELSKDDVKRITGSDAFYGGLQVKTAAVLWAAKFVFSLARSVQDWCKLFTFCPAEEITKTGDMFTIQTKLGKIRAKKVVYATNAWTKTILPQFSGRVTAVRNQVIQLRAPENVKWNYCMSSNDGYEYMSQRPNGDIVLGGMRNIVDGAELNQPDDSTLNDTIGKALREFLPKHFPGFKDTELKVEKEWSGIMGFNLYDRLPFIGPLGDVPGRHHGEYACFAFTGHGMPRTFMAGNAIATMITGQTLPSWFPMECLPNHERRKGLWTKNRL</sequence>
<dbReference type="EMBL" id="MU620978">
    <property type="protein sequence ID" value="KAI8575516.1"/>
    <property type="molecule type" value="Genomic_DNA"/>
</dbReference>
<dbReference type="Gene3D" id="3.30.9.10">
    <property type="entry name" value="D-Amino Acid Oxidase, subunit A, domain 2"/>
    <property type="match status" value="1"/>
</dbReference>
<dbReference type="InterPro" id="IPR036188">
    <property type="entry name" value="FAD/NAD-bd_sf"/>
</dbReference>